<evidence type="ECO:0000313" key="1">
    <source>
        <dbReference type="EMBL" id="VDK74644.1"/>
    </source>
</evidence>
<dbReference type="Proteomes" id="UP000281553">
    <property type="component" value="Unassembled WGS sequence"/>
</dbReference>
<gene>
    <name evidence="1" type="ORF">DILT_LOCUS2604</name>
</gene>
<evidence type="ECO:0000313" key="2">
    <source>
        <dbReference type="Proteomes" id="UP000281553"/>
    </source>
</evidence>
<accession>A0A3P6U8Q6</accession>
<dbReference type="EMBL" id="UYRU01042337">
    <property type="protein sequence ID" value="VDK74644.1"/>
    <property type="molecule type" value="Genomic_DNA"/>
</dbReference>
<name>A0A3P6U8Q6_DIBLA</name>
<reference evidence="1 2" key="1">
    <citation type="submission" date="2018-11" db="EMBL/GenBank/DDBJ databases">
        <authorList>
            <consortium name="Pathogen Informatics"/>
        </authorList>
    </citation>
    <scope>NUCLEOTIDE SEQUENCE [LARGE SCALE GENOMIC DNA]</scope>
</reference>
<keyword evidence="2" id="KW-1185">Reference proteome</keyword>
<dbReference type="AlphaFoldDB" id="A0A3P6U8Q6"/>
<organism evidence="1 2">
    <name type="scientific">Dibothriocephalus latus</name>
    <name type="common">Fish tapeworm</name>
    <name type="synonym">Diphyllobothrium latum</name>
    <dbReference type="NCBI Taxonomy" id="60516"/>
    <lineage>
        <taxon>Eukaryota</taxon>
        <taxon>Metazoa</taxon>
        <taxon>Spiralia</taxon>
        <taxon>Lophotrochozoa</taxon>
        <taxon>Platyhelminthes</taxon>
        <taxon>Cestoda</taxon>
        <taxon>Eucestoda</taxon>
        <taxon>Diphyllobothriidea</taxon>
        <taxon>Diphyllobothriidae</taxon>
        <taxon>Dibothriocephalus</taxon>
    </lineage>
</organism>
<sequence length="206" mass="23991">MCGQRRPVFTQETGPFIFTTALPGAPWYVILNHKTYTVDTEKGICNANYSNETFKCNVERYPEFSRITIFIAEIKSISRILIGARSSDEPDRFYWISVEFTLLASSETQEEEEYSVLKFEVKPGEKKIAIYTCISEDSKHLDLVSYRYFWPDVQEKIGTFTFTYKYERFGNIEQSAFVCNLAAESQTHTVYWRGKYSSKLIHSVSY</sequence>
<proteinExistence type="predicted"/>
<dbReference type="OrthoDB" id="10628074at2759"/>
<protein>
    <submittedName>
        <fullName evidence="1">Uncharacterized protein</fullName>
    </submittedName>
</protein>